<reference evidence="2" key="1">
    <citation type="journal article" date="2021" name="Proc. Natl. Acad. Sci. U.S.A.">
        <title>A Catalog of Tens of Thousands of Viruses from Human Metagenomes Reveals Hidden Associations with Chronic Diseases.</title>
        <authorList>
            <person name="Tisza M.J."/>
            <person name="Buck C.B."/>
        </authorList>
    </citation>
    <scope>NUCLEOTIDE SEQUENCE</scope>
    <source>
        <strain evidence="2">Ctb8j11</strain>
    </source>
</reference>
<name>A0A8S5PIW4_9CAUD</name>
<evidence type="ECO:0000313" key="2">
    <source>
        <dbReference type="EMBL" id="DAE06419.1"/>
    </source>
</evidence>
<organism evidence="2">
    <name type="scientific">Siphoviridae sp. ctb8j11</name>
    <dbReference type="NCBI Taxonomy" id="2825564"/>
    <lineage>
        <taxon>Viruses</taxon>
        <taxon>Duplodnaviria</taxon>
        <taxon>Heunggongvirae</taxon>
        <taxon>Uroviricota</taxon>
        <taxon>Caudoviricetes</taxon>
    </lineage>
</organism>
<dbReference type="EMBL" id="BK015437">
    <property type="protein sequence ID" value="DAE06419.1"/>
    <property type="molecule type" value="Genomic_DNA"/>
</dbReference>
<protein>
    <submittedName>
        <fullName evidence="2">Large terminase</fullName>
    </submittedName>
</protein>
<feature type="region of interest" description="Disordered" evidence="1">
    <location>
        <begin position="591"/>
        <end position="616"/>
    </location>
</feature>
<proteinExistence type="predicted"/>
<dbReference type="Gene3D" id="3.30.420.240">
    <property type="match status" value="1"/>
</dbReference>
<accession>A0A8S5PIW4</accession>
<sequence>MARRAGKVWSPGVGWVSKREVEQRDYSSFESEWWAFLVWVIRWYPDKGCDLFRDEYADYANEEIMQRLMMRAYARYADVAFTGTRGITKTNTKFKYELLDGLVWPGTQSAYYGPSYKQMAAIGSKQFKQIAHDYPSLTKGWRITAESKDDFKIETDLGSAFYISAFRGDNIHCVTAEEFAQEENPPFDFTEYSTIVLPAVRLRHNVNGKPDENFVSYKNHSITSAGRKQHPSFQVRCETMKEMQRGESAFAYDMSWECVVLQQMRPYSWAQKLRTKLTPERWMREMESRYTGADEYPIISDETLSESCCLQTMERQHICKYPGCRTDPKDVIYIVCYDVSYEDAKKNAKCACGVWKLTKQTDFLKRDRYLKQLVWLDDWPPPDNAMKQARRLKDVWYRFCFDGGNTTYIAIDGWQYGKAVIEDLMKDLGDGLPPLCVLEHAEYTALELDGALPVIYPIKAGGTGVTDPDAEMIRYAQIQFDNHNVQLLTMNTREGVESYKRMHRIKDDDMDYQIARPYQKTRELSGQIQNLKAVPSGSGISEKRISKSIQRDSWSAIKYGLRLAQKLERALAISAARKKSDWDEELEKFRGQSATATAAPHGTGRMVTTRRGGRLY</sequence>
<evidence type="ECO:0000256" key="1">
    <source>
        <dbReference type="SAM" id="MobiDB-lite"/>
    </source>
</evidence>